<feature type="transmembrane region" description="Helical" evidence="1">
    <location>
        <begin position="47"/>
        <end position="67"/>
    </location>
</feature>
<feature type="transmembrane region" description="Helical" evidence="1">
    <location>
        <begin position="12"/>
        <end position="35"/>
    </location>
</feature>
<keyword evidence="1" id="KW-0812">Transmembrane</keyword>
<dbReference type="EMBL" id="WWBZ02000082">
    <property type="protein sequence ID" value="KAF4300908.1"/>
    <property type="molecule type" value="Genomic_DNA"/>
</dbReference>
<evidence type="ECO:0000313" key="3">
    <source>
        <dbReference type="Proteomes" id="UP000572817"/>
    </source>
</evidence>
<name>A0A8H4IIZ6_9PEZI</name>
<gene>
    <name evidence="2" type="ORF">GTA08_BOTSDO10743</name>
</gene>
<accession>A0A8H4IIZ6</accession>
<feature type="transmembrane region" description="Helical" evidence="1">
    <location>
        <begin position="183"/>
        <end position="204"/>
    </location>
</feature>
<feature type="transmembrane region" description="Helical" evidence="1">
    <location>
        <begin position="281"/>
        <end position="302"/>
    </location>
</feature>
<proteinExistence type="predicted"/>
<evidence type="ECO:0000256" key="1">
    <source>
        <dbReference type="SAM" id="Phobius"/>
    </source>
</evidence>
<dbReference type="InterPro" id="IPR040410">
    <property type="entry name" value="UPF0658_Golgi"/>
</dbReference>
<comment type="caution">
    <text evidence="2">The sequence shown here is derived from an EMBL/GenBank/DDBJ whole genome shotgun (WGS) entry which is preliminary data.</text>
</comment>
<feature type="transmembrane region" description="Helical" evidence="1">
    <location>
        <begin position="216"/>
        <end position="235"/>
    </location>
</feature>
<organism evidence="2 3">
    <name type="scientific">Botryosphaeria dothidea</name>
    <dbReference type="NCBI Taxonomy" id="55169"/>
    <lineage>
        <taxon>Eukaryota</taxon>
        <taxon>Fungi</taxon>
        <taxon>Dikarya</taxon>
        <taxon>Ascomycota</taxon>
        <taxon>Pezizomycotina</taxon>
        <taxon>Dothideomycetes</taxon>
        <taxon>Dothideomycetes incertae sedis</taxon>
        <taxon>Botryosphaeriales</taxon>
        <taxon>Botryosphaeriaceae</taxon>
        <taxon>Botryosphaeria</taxon>
    </lineage>
</organism>
<sequence>MLKPETNLEWAYFAATTVQAVVITALQLTVLFRYLDWVNPVVYQVPLSYTAPISIAVFVGGCIYQSFLTIDAFRIKNNIQLFAQCICNICLSISSAMQYGQIKKAVHRVTKGYDMFHTPFAKLDIPFWSQTNPLLIASIVVVFGCTVAMCYLAYKLHREFAWALYKDISADINIRSRYLTYQVYLVLIKLSLYFLVAFIIVYGFVNVHYVQPEFSLTIAIIPVSILQIGLAVYYTRVEAALGMAFTILVYLGGIAYLISRIIVLCGNSLYSKTTLKDEQLLFAIVAIFFIFAATVSAVQCWLNFGKGLKPILLGQTQRKAPQNEEEREYYFQRLNYAPSAVDVGGNRRFALD</sequence>
<dbReference type="GO" id="GO:0005794">
    <property type="term" value="C:Golgi apparatus"/>
    <property type="evidence" value="ECO:0007669"/>
    <property type="project" value="TreeGrafter"/>
</dbReference>
<keyword evidence="1" id="KW-0472">Membrane</keyword>
<dbReference type="PANTHER" id="PTHR34391">
    <property type="entry name" value="UPF0658 GOLGI APPARATUS MEMBRANE PROTEIN C1952.10C-RELATED"/>
    <property type="match status" value="1"/>
</dbReference>
<keyword evidence="3" id="KW-1185">Reference proteome</keyword>
<evidence type="ECO:0000313" key="2">
    <source>
        <dbReference type="EMBL" id="KAF4300908.1"/>
    </source>
</evidence>
<dbReference type="OrthoDB" id="10252009at2759"/>
<dbReference type="AlphaFoldDB" id="A0A8H4IIZ6"/>
<keyword evidence="1" id="KW-1133">Transmembrane helix</keyword>
<dbReference type="PANTHER" id="PTHR34391:SF1">
    <property type="entry name" value="UPF0658 GOLGI APPARATUS MEMBRANE PROTEIN C1952.10C-RELATED"/>
    <property type="match status" value="1"/>
</dbReference>
<dbReference type="Proteomes" id="UP000572817">
    <property type="component" value="Unassembled WGS sequence"/>
</dbReference>
<reference evidence="2" key="1">
    <citation type="submission" date="2020-04" db="EMBL/GenBank/DDBJ databases">
        <title>Genome Assembly and Annotation of Botryosphaeria dothidea sdau 11-99, a Latent Pathogen of Apple Fruit Ring Rot in China.</title>
        <authorList>
            <person name="Yu C."/>
            <person name="Diao Y."/>
            <person name="Lu Q."/>
            <person name="Zhao J."/>
            <person name="Cui S."/>
            <person name="Peng C."/>
            <person name="He B."/>
            <person name="Liu H."/>
        </authorList>
    </citation>
    <scope>NUCLEOTIDE SEQUENCE [LARGE SCALE GENOMIC DNA]</scope>
    <source>
        <strain evidence="2">Sdau11-99</strain>
    </source>
</reference>
<feature type="transmembrane region" description="Helical" evidence="1">
    <location>
        <begin position="134"/>
        <end position="154"/>
    </location>
</feature>
<protein>
    <submittedName>
        <fullName evidence="2">Uncharacterized protein</fullName>
    </submittedName>
</protein>
<feature type="transmembrane region" description="Helical" evidence="1">
    <location>
        <begin position="247"/>
        <end position="269"/>
    </location>
</feature>